<feature type="compositionally biased region" description="Pro residues" evidence="5">
    <location>
        <begin position="17"/>
        <end position="41"/>
    </location>
</feature>
<feature type="region of interest" description="Disordered" evidence="5">
    <location>
        <begin position="77"/>
        <end position="124"/>
    </location>
</feature>
<organism evidence="7">
    <name type="scientific">Musa acuminata subsp. malaccensis</name>
    <name type="common">Wild banana</name>
    <name type="synonym">Musa malaccensis</name>
    <dbReference type="NCBI Taxonomy" id="214687"/>
    <lineage>
        <taxon>Eukaryota</taxon>
        <taxon>Viridiplantae</taxon>
        <taxon>Streptophyta</taxon>
        <taxon>Embryophyta</taxon>
        <taxon>Tracheophyta</taxon>
        <taxon>Spermatophyta</taxon>
        <taxon>Magnoliopsida</taxon>
        <taxon>Liliopsida</taxon>
        <taxon>Zingiberales</taxon>
        <taxon>Musaceae</taxon>
        <taxon>Musa</taxon>
    </lineage>
</organism>
<name>A0A8D7FS65_MUSAM</name>
<evidence type="ECO:0000256" key="3">
    <source>
        <dbReference type="ARBA" id="ARBA00035647"/>
    </source>
</evidence>
<feature type="non-terminal residue" evidence="7">
    <location>
        <position position="1"/>
    </location>
</feature>
<evidence type="ECO:0000256" key="1">
    <source>
        <dbReference type="ARBA" id="ARBA00004173"/>
    </source>
</evidence>
<dbReference type="Pfam" id="PF08213">
    <property type="entry name" value="COX24_C"/>
    <property type="match status" value="1"/>
</dbReference>
<dbReference type="InterPro" id="IPR013177">
    <property type="entry name" value="Ribosomal_mS38_C"/>
</dbReference>
<sequence length="124" mass="13696">PPRRALRFLVSFDELPTPDPYLSPLPHQNPPQRSPLLPPLPDAAAGGAPPPSLRHTLQAYPAFPHCFLAAPINVPSPDGPADLDGDGSGGTTTVWADSVKKKRKRKMNKHKQRKLRKRLRYKAK</sequence>
<dbReference type="SMART" id="SM01155">
    <property type="entry name" value="DUF1713"/>
    <property type="match status" value="1"/>
</dbReference>
<feature type="compositionally biased region" description="Basic residues" evidence="5">
    <location>
        <begin position="100"/>
        <end position="124"/>
    </location>
</feature>
<protein>
    <recommendedName>
        <fullName evidence="4">Small ribosomal subunit protein mS38</fullName>
    </recommendedName>
</protein>
<dbReference type="AlphaFoldDB" id="A0A8D7FS65"/>
<reference evidence="7" key="1">
    <citation type="submission" date="2021-03" db="EMBL/GenBank/DDBJ databases">
        <authorList>
            <consortium name="Genoscope - CEA"/>
            <person name="William W."/>
        </authorList>
    </citation>
    <scope>NUCLEOTIDE SEQUENCE</scope>
    <source>
        <strain evidence="7">Doubled-haploid Pahang</strain>
    </source>
</reference>
<evidence type="ECO:0000256" key="4">
    <source>
        <dbReference type="ARBA" id="ARBA00035682"/>
    </source>
</evidence>
<evidence type="ECO:0000313" key="7">
    <source>
        <dbReference type="EMBL" id="CAG1863922.1"/>
    </source>
</evidence>
<keyword evidence="2" id="KW-0496">Mitochondrion</keyword>
<dbReference type="PANTHER" id="PTHR32035:SF3">
    <property type="entry name" value="SMALL RIBOSOMAL SUBUNIT PROTEIN MS38"/>
    <property type="match status" value="1"/>
</dbReference>
<dbReference type="GO" id="GO:0005739">
    <property type="term" value="C:mitochondrion"/>
    <property type="evidence" value="ECO:0007669"/>
    <property type="project" value="UniProtKB-SubCell"/>
</dbReference>
<evidence type="ECO:0000256" key="2">
    <source>
        <dbReference type="ARBA" id="ARBA00023128"/>
    </source>
</evidence>
<dbReference type="EMBL" id="HG996475">
    <property type="protein sequence ID" value="CAG1863922.1"/>
    <property type="molecule type" value="Genomic_DNA"/>
</dbReference>
<feature type="region of interest" description="Disordered" evidence="5">
    <location>
        <begin position="14"/>
        <end position="52"/>
    </location>
</feature>
<comment type="subcellular location">
    <subcellularLocation>
        <location evidence="1">Mitochondrion</location>
    </subcellularLocation>
</comment>
<evidence type="ECO:0000256" key="5">
    <source>
        <dbReference type="SAM" id="MobiDB-lite"/>
    </source>
</evidence>
<accession>A0A8D7FS65</accession>
<feature type="domain" description="Ribosomal protein mS38 C-terminal" evidence="6">
    <location>
        <begin position="95"/>
        <end position="124"/>
    </location>
</feature>
<comment type="similarity">
    <text evidence="3">Belongs to the mitochondrion-specific ribosomal protein mS38 family.</text>
</comment>
<gene>
    <name evidence="7" type="ORF">GSMUA_17060.1</name>
</gene>
<dbReference type="PANTHER" id="PTHR32035">
    <property type="entry name" value="AURORA KINASE A-INTERACTING PROTEIN"/>
    <property type="match status" value="1"/>
</dbReference>
<evidence type="ECO:0000259" key="6">
    <source>
        <dbReference type="SMART" id="SM01155"/>
    </source>
</evidence>
<proteinExistence type="inferred from homology"/>